<dbReference type="EC" id="6.3.2.4" evidence="12"/>
<feature type="binding site" evidence="15">
    <location>
        <position position="333"/>
    </location>
    <ligand>
        <name>Mg(2+)</name>
        <dbReference type="ChEBI" id="CHEBI:18420"/>
        <label>2</label>
    </ligand>
</feature>
<dbReference type="GO" id="GO:0008716">
    <property type="term" value="F:D-alanine-D-alanine ligase activity"/>
    <property type="evidence" value="ECO:0007669"/>
    <property type="project" value="UniProtKB-UniRule"/>
</dbReference>
<evidence type="ECO:0000256" key="16">
    <source>
        <dbReference type="PROSITE-ProRule" id="PRU00409"/>
    </source>
</evidence>
<keyword evidence="3 12" id="KW-0436">Ligase</keyword>
<evidence type="ECO:0000313" key="19">
    <source>
        <dbReference type="Proteomes" id="UP000053528"/>
    </source>
</evidence>
<dbReference type="InterPro" id="IPR011095">
    <property type="entry name" value="Dala_Dala_lig_C"/>
</dbReference>
<dbReference type="Gene3D" id="3.40.50.20">
    <property type="match status" value="1"/>
</dbReference>
<evidence type="ECO:0000256" key="6">
    <source>
        <dbReference type="ARBA" id="ARBA00022840"/>
    </source>
</evidence>
<feature type="binding site" evidence="15">
    <location>
        <position position="335"/>
    </location>
    <ligand>
        <name>Mg(2+)</name>
        <dbReference type="ChEBI" id="CHEBI:18420"/>
        <label>2</label>
    </ligand>
</feature>
<evidence type="ECO:0000256" key="11">
    <source>
        <dbReference type="ARBA" id="ARBA00023316"/>
    </source>
</evidence>
<evidence type="ECO:0000313" key="18">
    <source>
        <dbReference type="EMBL" id="KGF19813.1"/>
    </source>
</evidence>
<feature type="binding site" evidence="14">
    <location>
        <begin position="332"/>
        <end position="333"/>
    </location>
    <ligand>
        <name>ATP</name>
        <dbReference type="ChEBI" id="CHEBI:30616"/>
    </ligand>
</feature>
<dbReference type="SUPFAM" id="SSF56059">
    <property type="entry name" value="Glutathione synthetase ATP-binding domain-like"/>
    <property type="match status" value="1"/>
</dbReference>
<evidence type="ECO:0000256" key="13">
    <source>
        <dbReference type="PIRSR" id="PIRSR039102-1"/>
    </source>
</evidence>
<feature type="active site" evidence="13">
    <location>
        <position position="18"/>
    </location>
</feature>
<comment type="function">
    <text evidence="12">Cell wall formation.</text>
</comment>
<sequence>MSTPQRKVLLLFGGQSSEHSVSCVTAAGVLRAIDTDRFTVIPVGVTQDGVWTLVAPQQVLTYSFDGGVEPMVEPQGQPVRLMRSDSPDAAARLVTDAQPGEMVKMLTGIDVVFPLLHGPYGEDGTVQGLLELIGVPYVGSGVAASAVGMDKHLMKMAFNAAGLRVGPYQVVTNREWDADPQSCLDRCDSLELPLFVKPARAGSSQGVVRVDDREDLSLAIEEARMHDPKVLIEQGITGREIECAALEGRRGEPTRASVGGEVVVDEAAADLYDYESKYLADDNARTEAPAQLSEEQATSLKEHAIIAYDALGCEGPSRVDFFLDEAGEWIINEINTMPGFTPISMYPQLWAASGLPYEDLITELITLALERQPGLLR</sequence>
<evidence type="ECO:0000256" key="4">
    <source>
        <dbReference type="ARBA" id="ARBA00022723"/>
    </source>
</evidence>
<comment type="caution">
    <text evidence="18">The sequence shown here is derived from an EMBL/GenBank/DDBJ whole genome shotgun (WGS) entry which is preliminary data.</text>
</comment>
<organism evidence="18 19">
    <name type="scientific">Pseudoglutamicibacter albus DNF00011</name>
    <dbReference type="NCBI Taxonomy" id="1401063"/>
    <lineage>
        <taxon>Bacteria</taxon>
        <taxon>Bacillati</taxon>
        <taxon>Actinomycetota</taxon>
        <taxon>Actinomycetes</taxon>
        <taxon>Micrococcales</taxon>
        <taxon>Micrococcaceae</taxon>
        <taxon>Pseudoglutamicibacter</taxon>
    </lineage>
</organism>
<keyword evidence="7 15" id="KW-0460">Magnesium</keyword>
<evidence type="ECO:0000256" key="12">
    <source>
        <dbReference type="HAMAP-Rule" id="MF_00047"/>
    </source>
</evidence>
<dbReference type="RefSeq" id="WP_035757189.1">
    <property type="nucleotide sequence ID" value="NZ_JRNH01000025.1"/>
</dbReference>
<keyword evidence="12" id="KW-0963">Cytoplasm</keyword>
<dbReference type="InterPro" id="IPR011761">
    <property type="entry name" value="ATP-grasp"/>
</dbReference>
<evidence type="ECO:0000259" key="17">
    <source>
        <dbReference type="PROSITE" id="PS50975"/>
    </source>
</evidence>
<dbReference type="NCBIfam" id="NF002528">
    <property type="entry name" value="PRK01966.1-4"/>
    <property type="match status" value="1"/>
</dbReference>
<dbReference type="GO" id="GO:0005829">
    <property type="term" value="C:cytosol"/>
    <property type="evidence" value="ECO:0007669"/>
    <property type="project" value="TreeGrafter"/>
</dbReference>
<dbReference type="InterPro" id="IPR016185">
    <property type="entry name" value="PreATP-grasp_dom_sf"/>
</dbReference>
<gene>
    <name evidence="12" type="primary">ddl</name>
    <name evidence="18" type="ORF">HMPREF2128_08605</name>
</gene>
<feature type="binding site" evidence="15">
    <location>
        <position position="320"/>
    </location>
    <ligand>
        <name>Mg(2+)</name>
        <dbReference type="ChEBI" id="CHEBI:18420"/>
        <label>1</label>
    </ligand>
</feature>
<dbReference type="GO" id="GO:0008360">
    <property type="term" value="P:regulation of cell shape"/>
    <property type="evidence" value="ECO:0007669"/>
    <property type="project" value="UniProtKB-KW"/>
</dbReference>
<feature type="active site" evidence="13">
    <location>
        <position position="344"/>
    </location>
</feature>
<comment type="cofactor">
    <cofactor evidence="15">
        <name>Mg(2+)</name>
        <dbReference type="ChEBI" id="CHEBI:18420"/>
    </cofactor>
    <cofactor evidence="15">
        <name>Mn(2+)</name>
        <dbReference type="ChEBI" id="CHEBI:29035"/>
    </cofactor>
    <text evidence="15">Binds 2 magnesium or manganese ions per subunit.</text>
</comment>
<comment type="similarity">
    <text evidence="2 12">Belongs to the D-alanine--D-alanine ligase family.</text>
</comment>
<name>A0A095YC86_9MICC</name>
<dbReference type="PROSITE" id="PS00844">
    <property type="entry name" value="DALA_DALA_LIGASE_2"/>
    <property type="match status" value="1"/>
</dbReference>
<feature type="binding site" evidence="14">
    <location>
        <begin position="203"/>
        <end position="204"/>
    </location>
    <ligand>
        <name>ATP</name>
        <dbReference type="ChEBI" id="CHEBI:30616"/>
    </ligand>
</feature>
<dbReference type="GO" id="GO:0071555">
    <property type="term" value="P:cell wall organization"/>
    <property type="evidence" value="ECO:0007669"/>
    <property type="project" value="UniProtKB-KW"/>
</dbReference>
<dbReference type="PANTHER" id="PTHR23132:SF25">
    <property type="entry name" value="D-ALANINE--D-ALANINE LIGASE A"/>
    <property type="match status" value="1"/>
</dbReference>
<keyword evidence="6 16" id="KW-0067">ATP-binding</keyword>
<protein>
    <recommendedName>
        <fullName evidence="12">D-alanine--D-alanine ligase</fullName>
        <ecNumber evidence="12">6.3.2.4</ecNumber>
    </recommendedName>
    <alternativeName>
        <fullName evidence="12">D-Ala-D-Ala ligase</fullName>
    </alternativeName>
    <alternativeName>
        <fullName evidence="12">D-alanylalanine synthetase</fullName>
    </alternativeName>
</protein>
<evidence type="ECO:0000256" key="2">
    <source>
        <dbReference type="ARBA" id="ARBA00010871"/>
    </source>
</evidence>
<comment type="cofactor">
    <cofactor evidence="1">
        <name>Mn(2+)</name>
        <dbReference type="ChEBI" id="CHEBI:29035"/>
    </cofactor>
</comment>
<comment type="catalytic activity">
    <reaction evidence="12">
        <text>2 D-alanine + ATP = D-alanyl-D-alanine + ADP + phosphate + H(+)</text>
        <dbReference type="Rhea" id="RHEA:11224"/>
        <dbReference type="ChEBI" id="CHEBI:15378"/>
        <dbReference type="ChEBI" id="CHEBI:30616"/>
        <dbReference type="ChEBI" id="CHEBI:43474"/>
        <dbReference type="ChEBI" id="CHEBI:57416"/>
        <dbReference type="ChEBI" id="CHEBI:57822"/>
        <dbReference type="ChEBI" id="CHEBI:456216"/>
        <dbReference type="EC" id="6.3.2.4"/>
    </reaction>
</comment>
<keyword evidence="9 12" id="KW-0573">Peptidoglycan synthesis</keyword>
<evidence type="ECO:0000256" key="1">
    <source>
        <dbReference type="ARBA" id="ARBA00001936"/>
    </source>
</evidence>
<keyword evidence="4 15" id="KW-0479">Metal-binding</keyword>
<feature type="binding site" evidence="14">
    <location>
        <begin position="195"/>
        <end position="197"/>
    </location>
    <ligand>
        <name>ATP</name>
        <dbReference type="ChEBI" id="CHEBI:30616"/>
    </ligand>
</feature>
<dbReference type="InterPro" id="IPR000291">
    <property type="entry name" value="D-Ala_lig_Van_CS"/>
</dbReference>
<feature type="binding site" evidence="15">
    <location>
        <position position="333"/>
    </location>
    <ligand>
        <name>Mg(2+)</name>
        <dbReference type="ChEBI" id="CHEBI:18420"/>
        <label>1</label>
    </ligand>
</feature>
<dbReference type="EMBL" id="JRNH01000025">
    <property type="protein sequence ID" value="KGF19813.1"/>
    <property type="molecule type" value="Genomic_DNA"/>
</dbReference>
<dbReference type="PROSITE" id="PS00843">
    <property type="entry name" value="DALA_DALA_LIGASE_1"/>
    <property type="match status" value="1"/>
</dbReference>
<feature type="binding site" evidence="14">
    <location>
        <position position="151"/>
    </location>
    <ligand>
        <name>ATP</name>
        <dbReference type="ChEBI" id="CHEBI:30616"/>
    </ligand>
</feature>
<dbReference type="GO" id="GO:0009252">
    <property type="term" value="P:peptidoglycan biosynthetic process"/>
    <property type="evidence" value="ECO:0007669"/>
    <property type="project" value="UniProtKB-UniRule"/>
</dbReference>
<keyword evidence="8 12" id="KW-0133">Cell shape</keyword>
<keyword evidence="5 14" id="KW-0547">Nucleotide-binding</keyword>
<dbReference type="GO" id="GO:0005524">
    <property type="term" value="F:ATP binding"/>
    <property type="evidence" value="ECO:0007669"/>
    <property type="project" value="UniProtKB-UniRule"/>
</dbReference>
<dbReference type="FunFam" id="3.30.470.20:FF:000008">
    <property type="entry name" value="D-alanine--D-alanine ligase"/>
    <property type="match status" value="1"/>
</dbReference>
<comment type="subcellular location">
    <subcellularLocation>
        <location evidence="12">Cytoplasm</location>
    </subcellularLocation>
</comment>
<dbReference type="UniPathway" id="UPA00219"/>
<feature type="binding site" evidence="14">
    <location>
        <begin position="233"/>
        <end position="240"/>
    </location>
    <ligand>
        <name>ATP</name>
        <dbReference type="ChEBI" id="CHEBI:30616"/>
    </ligand>
</feature>
<evidence type="ECO:0000256" key="3">
    <source>
        <dbReference type="ARBA" id="ARBA00022598"/>
    </source>
</evidence>
<dbReference type="PROSITE" id="PS50975">
    <property type="entry name" value="ATP_GRASP"/>
    <property type="match status" value="1"/>
</dbReference>
<dbReference type="Gene3D" id="3.30.470.20">
    <property type="entry name" value="ATP-grasp fold, B domain"/>
    <property type="match status" value="1"/>
</dbReference>
<dbReference type="InterPro" id="IPR013815">
    <property type="entry name" value="ATP_grasp_subdomain_1"/>
</dbReference>
<keyword evidence="10 15" id="KW-0464">Manganese</keyword>
<evidence type="ECO:0000256" key="14">
    <source>
        <dbReference type="PIRSR" id="PIRSR039102-2"/>
    </source>
</evidence>
<feature type="domain" description="ATP-grasp" evidence="17">
    <location>
        <begin position="155"/>
        <end position="366"/>
    </location>
</feature>
<dbReference type="SUPFAM" id="SSF52440">
    <property type="entry name" value="PreATP-grasp domain"/>
    <property type="match status" value="1"/>
</dbReference>
<accession>A0A095YC86</accession>
<evidence type="ECO:0000256" key="10">
    <source>
        <dbReference type="ARBA" id="ARBA00023211"/>
    </source>
</evidence>
<dbReference type="InterPro" id="IPR005905">
    <property type="entry name" value="D_ala_D_ala"/>
</dbReference>
<evidence type="ECO:0000256" key="5">
    <source>
        <dbReference type="ARBA" id="ARBA00022741"/>
    </source>
</evidence>
<dbReference type="HAMAP" id="MF_00047">
    <property type="entry name" value="Dala_Dala_lig"/>
    <property type="match status" value="1"/>
</dbReference>
<evidence type="ECO:0000256" key="7">
    <source>
        <dbReference type="ARBA" id="ARBA00022842"/>
    </source>
</evidence>
<dbReference type="Pfam" id="PF01820">
    <property type="entry name" value="Dala_Dala_lig_N"/>
    <property type="match status" value="1"/>
</dbReference>
<dbReference type="InterPro" id="IPR011127">
    <property type="entry name" value="Dala_Dala_lig_N"/>
</dbReference>
<dbReference type="NCBIfam" id="TIGR01205">
    <property type="entry name" value="D_ala_D_alaTIGR"/>
    <property type="match status" value="1"/>
</dbReference>
<dbReference type="AlphaFoldDB" id="A0A095YC86"/>
<evidence type="ECO:0000256" key="15">
    <source>
        <dbReference type="PIRSR" id="PIRSR039102-3"/>
    </source>
</evidence>
<keyword evidence="11 12" id="KW-0961">Cell wall biogenesis/degradation</keyword>
<dbReference type="Proteomes" id="UP000053528">
    <property type="component" value="Unassembled WGS sequence"/>
</dbReference>
<dbReference type="GO" id="GO:0046872">
    <property type="term" value="F:metal ion binding"/>
    <property type="evidence" value="ECO:0007669"/>
    <property type="project" value="UniProtKB-KW"/>
</dbReference>
<comment type="pathway">
    <text evidence="12">Cell wall biogenesis; peptidoglycan biosynthesis.</text>
</comment>
<evidence type="ECO:0000256" key="8">
    <source>
        <dbReference type="ARBA" id="ARBA00022960"/>
    </source>
</evidence>
<dbReference type="Gene3D" id="3.30.1490.20">
    <property type="entry name" value="ATP-grasp fold, A domain"/>
    <property type="match status" value="1"/>
</dbReference>
<proteinExistence type="inferred from homology"/>
<evidence type="ECO:0000256" key="9">
    <source>
        <dbReference type="ARBA" id="ARBA00022984"/>
    </source>
</evidence>
<reference evidence="18 19" key="1">
    <citation type="submission" date="2014-07" db="EMBL/GenBank/DDBJ databases">
        <authorList>
            <person name="McCorrison J."/>
            <person name="Sanka R."/>
            <person name="Torralba M."/>
            <person name="Gillis M."/>
            <person name="Haft D.H."/>
            <person name="Methe B."/>
            <person name="Sutton G."/>
            <person name="Nelson K.E."/>
        </authorList>
    </citation>
    <scope>NUCLEOTIDE SEQUENCE [LARGE SCALE GENOMIC DNA]</scope>
    <source>
        <strain evidence="18 19">DNF00011</strain>
    </source>
</reference>
<feature type="active site" evidence="13">
    <location>
        <position position="203"/>
    </location>
</feature>
<dbReference type="Pfam" id="PF07478">
    <property type="entry name" value="Dala_Dala_lig_C"/>
    <property type="match status" value="1"/>
</dbReference>
<dbReference type="PANTHER" id="PTHR23132">
    <property type="entry name" value="D-ALANINE--D-ALANINE LIGASE"/>
    <property type="match status" value="1"/>
</dbReference>
<dbReference type="PIRSF" id="PIRSF039102">
    <property type="entry name" value="Ddl/VanB"/>
    <property type="match status" value="1"/>
</dbReference>